<dbReference type="Proteomes" id="UP000692954">
    <property type="component" value="Unassembled WGS sequence"/>
</dbReference>
<keyword evidence="4" id="KW-1185">Reference proteome</keyword>
<dbReference type="Pfam" id="PF02685">
    <property type="entry name" value="Glucokinase"/>
    <property type="match status" value="1"/>
</dbReference>
<evidence type="ECO:0000313" key="3">
    <source>
        <dbReference type="EMBL" id="CAD8093105.1"/>
    </source>
</evidence>
<name>A0A8S1NUA5_9CILI</name>
<dbReference type="InterPro" id="IPR003836">
    <property type="entry name" value="Glucokinase"/>
</dbReference>
<keyword evidence="2" id="KW-0418">Kinase</keyword>
<dbReference type="AlphaFoldDB" id="A0A8S1NUA5"/>
<protein>
    <recommendedName>
        <fullName evidence="5">Glucokinase</fullName>
    </recommendedName>
</protein>
<evidence type="ECO:0000256" key="1">
    <source>
        <dbReference type="ARBA" id="ARBA00022679"/>
    </source>
</evidence>
<dbReference type="PANTHER" id="PTHR47363">
    <property type="entry name" value="GLUCOKINASE"/>
    <property type="match status" value="1"/>
</dbReference>
<organism evidence="3 4">
    <name type="scientific">Paramecium sonneborni</name>
    <dbReference type="NCBI Taxonomy" id="65129"/>
    <lineage>
        <taxon>Eukaryota</taxon>
        <taxon>Sar</taxon>
        <taxon>Alveolata</taxon>
        <taxon>Ciliophora</taxon>
        <taxon>Intramacronucleata</taxon>
        <taxon>Oligohymenophorea</taxon>
        <taxon>Peniculida</taxon>
        <taxon>Parameciidae</taxon>
        <taxon>Paramecium</taxon>
    </lineage>
</organism>
<dbReference type="OrthoDB" id="10251652at2759"/>
<dbReference type="GO" id="GO:0005524">
    <property type="term" value="F:ATP binding"/>
    <property type="evidence" value="ECO:0007669"/>
    <property type="project" value="InterPro"/>
</dbReference>
<evidence type="ECO:0008006" key="5">
    <source>
        <dbReference type="Google" id="ProtNLM"/>
    </source>
</evidence>
<keyword evidence="1" id="KW-0808">Transferase</keyword>
<reference evidence="3" key="1">
    <citation type="submission" date="2021-01" db="EMBL/GenBank/DDBJ databases">
        <authorList>
            <consortium name="Genoscope - CEA"/>
            <person name="William W."/>
        </authorList>
    </citation>
    <scope>NUCLEOTIDE SEQUENCE</scope>
</reference>
<dbReference type="GO" id="GO:0006096">
    <property type="term" value="P:glycolytic process"/>
    <property type="evidence" value="ECO:0007669"/>
    <property type="project" value="InterPro"/>
</dbReference>
<dbReference type="CDD" id="cd24008">
    <property type="entry name" value="ASKHA_NBD_GLK"/>
    <property type="match status" value="1"/>
</dbReference>
<sequence>MTSQIFKDLQPDQEINCLIGDVGGTNVRLQLVKISLKLTYSKAPQLKQYASYNTDLYPQFQDYIVEYLKDVQKENLPQIAIIGIAGPIKNNSTLMANTKWSQVDGNAIGQALNIRPFLLINDFQAVAYGILGLQQTDLIQLNPKNPNPKDNSVKTVIGPGTGLGVARLIPSMKQNNVWEYNIWPCEGGHVGYSPSNDLEIEYLKFLRKRLGLGQIVAEKAMAGQAVPYIYTFLKEQLGLDSQIEKDLDKTLFEDKNDFKQFPSTQVFQYGVEKKDQLCQSVVDFFLTSYGTVIGDLVCNTMPYGGIYLFGNISIGVANYIINNPQVNFLQDYIKYRPHLNEIFDQIPIYVIKQASLGLEGAYQAAYRLLEYNDYEKDI</sequence>
<accession>A0A8S1NUA5</accession>
<gene>
    <name evidence="3" type="ORF">PSON_ATCC_30995.1.T0600098</name>
</gene>
<dbReference type="PANTHER" id="PTHR47363:SF1">
    <property type="entry name" value="GLUCOKINASE"/>
    <property type="match status" value="1"/>
</dbReference>
<dbReference type="GO" id="GO:0004340">
    <property type="term" value="F:glucokinase activity"/>
    <property type="evidence" value="ECO:0007669"/>
    <property type="project" value="InterPro"/>
</dbReference>
<dbReference type="GO" id="GO:0005536">
    <property type="term" value="F:D-glucose binding"/>
    <property type="evidence" value="ECO:0007669"/>
    <property type="project" value="InterPro"/>
</dbReference>
<proteinExistence type="predicted"/>
<evidence type="ECO:0000256" key="2">
    <source>
        <dbReference type="ARBA" id="ARBA00022777"/>
    </source>
</evidence>
<evidence type="ECO:0000313" key="4">
    <source>
        <dbReference type="Proteomes" id="UP000692954"/>
    </source>
</evidence>
<dbReference type="EMBL" id="CAJJDN010000060">
    <property type="protein sequence ID" value="CAD8093105.1"/>
    <property type="molecule type" value="Genomic_DNA"/>
</dbReference>
<comment type="caution">
    <text evidence="3">The sequence shown here is derived from an EMBL/GenBank/DDBJ whole genome shotgun (WGS) entry which is preliminary data.</text>
</comment>